<feature type="domain" description="BZIP" evidence="4">
    <location>
        <begin position="66"/>
        <end position="120"/>
    </location>
</feature>
<dbReference type="InterPro" id="IPR046347">
    <property type="entry name" value="bZIP_sf"/>
</dbReference>
<dbReference type="Proteomes" id="UP001590951">
    <property type="component" value="Unassembled WGS sequence"/>
</dbReference>
<gene>
    <name evidence="5" type="ORF">ABVK25_006979</name>
</gene>
<dbReference type="Pfam" id="PF00170">
    <property type="entry name" value="bZIP_1"/>
    <property type="match status" value="1"/>
</dbReference>
<sequence length="379" mass="41807">MSQSTPPEEATGSPPPGRLKREGNDSLWKRARRTLGTSSLTFLQPQSRPPGSTASTSGSGPAAPSKRREQVRHAQRTHRQRTQNYIKTLESEVVRLRESEMKLMQEKEKLEKQVDVLKTNHFLSELPLPAGIEDESPLAQPPPLSDFDMPATISYSNDELNHQRLHVNFPRQDPSQRLGYPMAAPYQGHPQSQNPQSAPDLPNDFSLESMHVSSAYEPRDASAANTDPADLKGSALVDTIEIAIDFVLALEHPCMSHLPYPANPPTDDPANHLMMASTPLVAHAPDAPQLNQTWTASGAIIKELLNLSSSINLEGEITPVEAWHRLHQHPDFWRLDRNQIEKVKRELSASVRCCGFGAVLDEAVFDDALAKSLASTAAI</sequence>
<evidence type="ECO:0000256" key="2">
    <source>
        <dbReference type="ARBA" id="ARBA00023242"/>
    </source>
</evidence>
<dbReference type="Gene3D" id="1.20.5.170">
    <property type="match status" value="1"/>
</dbReference>
<dbReference type="CDD" id="cd14688">
    <property type="entry name" value="bZIP_YAP"/>
    <property type="match status" value="1"/>
</dbReference>
<accession>A0ABR4B4F0</accession>
<dbReference type="SUPFAM" id="SSF57959">
    <property type="entry name" value="Leucine zipper domain"/>
    <property type="match status" value="1"/>
</dbReference>
<reference evidence="5 6" key="1">
    <citation type="submission" date="2024-09" db="EMBL/GenBank/DDBJ databases">
        <title>Rethinking Asexuality: The Enigmatic Case of Functional Sexual Genes in Lepraria (Stereocaulaceae).</title>
        <authorList>
            <person name="Doellman M."/>
            <person name="Sun Y."/>
            <person name="Barcenas-Pena A."/>
            <person name="Lumbsch H.T."/>
            <person name="Grewe F."/>
        </authorList>
    </citation>
    <scope>NUCLEOTIDE SEQUENCE [LARGE SCALE GENOMIC DNA]</scope>
    <source>
        <strain evidence="5 6">Grewe 0041</strain>
    </source>
</reference>
<feature type="compositionally biased region" description="Polar residues" evidence="3">
    <location>
        <begin position="35"/>
        <end position="46"/>
    </location>
</feature>
<feature type="compositionally biased region" description="Basic and acidic residues" evidence="3">
    <location>
        <begin position="19"/>
        <end position="28"/>
    </location>
</feature>
<organism evidence="5 6">
    <name type="scientific">Lepraria finkii</name>
    <dbReference type="NCBI Taxonomy" id="1340010"/>
    <lineage>
        <taxon>Eukaryota</taxon>
        <taxon>Fungi</taxon>
        <taxon>Dikarya</taxon>
        <taxon>Ascomycota</taxon>
        <taxon>Pezizomycotina</taxon>
        <taxon>Lecanoromycetes</taxon>
        <taxon>OSLEUM clade</taxon>
        <taxon>Lecanoromycetidae</taxon>
        <taxon>Lecanorales</taxon>
        <taxon>Lecanorineae</taxon>
        <taxon>Stereocaulaceae</taxon>
        <taxon>Lepraria</taxon>
    </lineage>
</organism>
<protein>
    <recommendedName>
        <fullName evidence="4">BZIP domain-containing protein</fullName>
    </recommendedName>
</protein>
<dbReference type="Gene3D" id="1.10.238.100">
    <property type="entry name" value="YAP1 redox domain. Chain B"/>
    <property type="match status" value="1"/>
</dbReference>
<evidence type="ECO:0000313" key="5">
    <source>
        <dbReference type="EMBL" id="KAL2052739.1"/>
    </source>
</evidence>
<dbReference type="InterPro" id="IPR004827">
    <property type="entry name" value="bZIP"/>
</dbReference>
<comment type="caution">
    <text evidence="5">The sequence shown here is derived from an EMBL/GenBank/DDBJ whole genome shotgun (WGS) entry which is preliminary data.</text>
</comment>
<name>A0ABR4B4F0_9LECA</name>
<feature type="compositionally biased region" description="Low complexity" evidence="3">
    <location>
        <begin position="49"/>
        <end position="64"/>
    </location>
</feature>
<keyword evidence="2" id="KW-0539">Nucleus</keyword>
<dbReference type="InterPro" id="IPR050936">
    <property type="entry name" value="AP-1-like"/>
</dbReference>
<dbReference type="EMBL" id="JBHFEH010000025">
    <property type="protein sequence ID" value="KAL2052739.1"/>
    <property type="molecule type" value="Genomic_DNA"/>
</dbReference>
<evidence type="ECO:0000256" key="3">
    <source>
        <dbReference type="SAM" id="MobiDB-lite"/>
    </source>
</evidence>
<feature type="region of interest" description="Disordered" evidence="3">
    <location>
        <begin position="1"/>
        <end position="85"/>
    </location>
</feature>
<comment type="subcellular location">
    <subcellularLocation>
        <location evidence="1">Nucleus</location>
    </subcellularLocation>
</comment>
<feature type="region of interest" description="Disordered" evidence="3">
    <location>
        <begin position="171"/>
        <end position="206"/>
    </location>
</feature>
<evidence type="ECO:0000313" key="6">
    <source>
        <dbReference type="Proteomes" id="UP001590951"/>
    </source>
</evidence>
<dbReference type="PANTHER" id="PTHR40621:SF6">
    <property type="entry name" value="AP-1-LIKE TRANSCRIPTION FACTOR YAP1-RELATED"/>
    <property type="match status" value="1"/>
</dbReference>
<dbReference type="PANTHER" id="PTHR40621">
    <property type="entry name" value="TRANSCRIPTION FACTOR KAPC-RELATED"/>
    <property type="match status" value="1"/>
</dbReference>
<evidence type="ECO:0000259" key="4">
    <source>
        <dbReference type="Pfam" id="PF00170"/>
    </source>
</evidence>
<evidence type="ECO:0000256" key="1">
    <source>
        <dbReference type="ARBA" id="ARBA00004123"/>
    </source>
</evidence>
<keyword evidence="6" id="KW-1185">Reference proteome</keyword>
<proteinExistence type="predicted"/>